<evidence type="ECO:0000256" key="2">
    <source>
        <dbReference type="ARBA" id="ARBA00008017"/>
    </source>
</evidence>
<dbReference type="Proteomes" id="UP000182160">
    <property type="component" value="Unassembled WGS sequence"/>
</dbReference>
<accession>A0A1H8ITC6</accession>
<keyword evidence="7" id="KW-0407">Ion channel</keyword>
<dbReference type="InterPro" id="IPR011066">
    <property type="entry name" value="MscS_channel_C_sf"/>
</dbReference>
<feature type="domain" description="BON" evidence="9">
    <location>
        <begin position="34"/>
        <end position="100"/>
    </location>
</feature>
<proteinExistence type="inferred from homology"/>
<keyword evidence="7" id="KW-0406">Ion transport</keyword>
<dbReference type="Pfam" id="PF00924">
    <property type="entry name" value="MS_channel_2nd"/>
    <property type="match status" value="1"/>
</dbReference>
<dbReference type="InterPro" id="IPR007055">
    <property type="entry name" value="BON_dom"/>
</dbReference>
<comment type="function">
    <text evidence="7">Mechanosensitive channel that participates in the regulation of osmotic pressure changes within the cell, opening in response to stretch forces in the membrane lipid bilayer, without the need for other proteins. Contributes to normal resistance to hypoosmotic shock. Forms an ion channel of 1.0 nanosiemens conductance with a slight preference for anions.</text>
</comment>
<dbReference type="InterPro" id="IPR010920">
    <property type="entry name" value="LSM_dom_sf"/>
</dbReference>
<evidence type="ECO:0000256" key="5">
    <source>
        <dbReference type="ARBA" id="ARBA00022989"/>
    </source>
</evidence>
<keyword evidence="7" id="KW-0813">Transport</keyword>
<keyword evidence="5 7" id="KW-1133">Transmembrane helix</keyword>
<dbReference type="PANTHER" id="PTHR30221:SF1">
    <property type="entry name" value="SMALL-CONDUCTANCE MECHANOSENSITIVE CHANNEL"/>
    <property type="match status" value="1"/>
</dbReference>
<dbReference type="InterPro" id="IPR023408">
    <property type="entry name" value="MscS_beta-dom_sf"/>
</dbReference>
<feature type="compositionally biased region" description="Basic and acidic residues" evidence="8">
    <location>
        <begin position="404"/>
        <end position="424"/>
    </location>
</feature>
<comment type="caution">
    <text evidence="7">Lacks conserved residue(s) required for the propagation of feature annotation.</text>
</comment>
<sequence length="435" mass="46702">MLIALTNNIALAQPISGNVDLPDTTIELEFGAEKDAAIVGRIRAALAALDGYEAVDVEVDAGVVTLSGSAVDEAAVLRLEQIVRRIDGVVAVNDRVAASTDLAERLAPIRGRFVNRLWQTVSYLPLLTVAVVVFILVYLLGAAIGRITSVWRSLAPNAFIASIYAQLVRLVFAILGIVAALDILGATALLGSILGAAGIIGLAIGFAVRDTVENFIASVMLSIRQPFSPFDTIGIDGDVGKVVRLTSRATILISPEGNLVRVPNATVFKSRLVNFSRNPERRFSFSLDVDPGAELAGLRDALQAKLAALPFVLSEPAPLVWLQEDAGDRVRLGFAGWIDLRQTNWDLSRGEAIRILRAEVAARNATVPPPLSRVITVDPGRDAEAAQHLAATSDLDEATLPELSNREERDLERLVEAERQEPQTHDLLATEAPKE</sequence>
<dbReference type="InterPro" id="IPR045275">
    <property type="entry name" value="MscS_archaea/bacteria_type"/>
</dbReference>
<comment type="similarity">
    <text evidence="2 7">Belongs to the MscS (TC 1.A.23) family.</text>
</comment>
<evidence type="ECO:0000256" key="3">
    <source>
        <dbReference type="ARBA" id="ARBA00022475"/>
    </source>
</evidence>
<dbReference type="AlphaFoldDB" id="A0A1H8ITC6"/>
<feature type="transmembrane region" description="Helical" evidence="7">
    <location>
        <begin position="123"/>
        <end position="147"/>
    </location>
</feature>
<evidence type="ECO:0000256" key="6">
    <source>
        <dbReference type="ARBA" id="ARBA00023136"/>
    </source>
</evidence>
<feature type="transmembrane region" description="Helical" evidence="7">
    <location>
        <begin position="159"/>
        <end position="181"/>
    </location>
</feature>
<keyword evidence="4 7" id="KW-0812">Transmembrane</keyword>
<dbReference type="InterPro" id="IPR006685">
    <property type="entry name" value="MscS_channel_2nd"/>
</dbReference>
<dbReference type="EMBL" id="FOBO01000025">
    <property type="protein sequence ID" value="SEN71883.1"/>
    <property type="molecule type" value="Genomic_DNA"/>
</dbReference>
<dbReference type="SUPFAM" id="SSF50182">
    <property type="entry name" value="Sm-like ribonucleoproteins"/>
    <property type="match status" value="1"/>
</dbReference>
<organism evidence="10 11">
    <name type="scientific">Roseovarius tolerans</name>
    <dbReference type="NCBI Taxonomy" id="74031"/>
    <lineage>
        <taxon>Bacteria</taxon>
        <taxon>Pseudomonadati</taxon>
        <taxon>Pseudomonadota</taxon>
        <taxon>Alphaproteobacteria</taxon>
        <taxon>Rhodobacterales</taxon>
        <taxon>Roseobacteraceae</taxon>
        <taxon>Roseovarius</taxon>
    </lineage>
</organism>
<evidence type="ECO:0000259" key="9">
    <source>
        <dbReference type="PROSITE" id="PS50914"/>
    </source>
</evidence>
<dbReference type="Gene3D" id="1.10.287.1260">
    <property type="match status" value="1"/>
</dbReference>
<evidence type="ECO:0000256" key="7">
    <source>
        <dbReference type="RuleBase" id="RU369025"/>
    </source>
</evidence>
<feature type="transmembrane region" description="Helical" evidence="7">
    <location>
        <begin position="188"/>
        <end position="208"/>
    </location>
</feature>
<dbReference type="InterPro" id="IPR011014">
    <property type="entry name" value="MscS_channel_TM-2"/>
</dbReference>
<dbReference type="SUPFAM" id="SSF82861">
    <property type="entry name" value="Mechanosensitive channel protein MscS (YggB), transmembrane region"/>
    <property type="match status" value="1"/>
</dbReference>
<comment type="subcellular location">
    <subcellularLocation>
        <location evidence="7">Cell inner membrane</location>
        <topology evidence="7">Multi-pass membrane protein</topology>
    </subcellularLocation>
    <subcellularLocation>
        <location evidence="1">Cell membrane</location>
        <topology evidence="1">Multi-pass membrane protein</topology>
    </subcellularLocation>
</comment>
<dbReference type="PANTHER" id="PTHR30221">
    <property type="entry name" value="SMALL-CONDUCTANCE MECHANOSENSITIVE CHANNEL"/>
    <property type="match status" value="1"/>
</dbReference>
<gene>
    <name evidence="10" type="ORF">SAMN04488077_12531</name>
</gene>
<name>A0A1H8ITC6_9RHOB</name>
<reference evidence="10 11" key="1">
    <citation type="submission" date="2016-10" db="EMBL/GenBank/DDBJ databases">
        <authorList>
            <person name="de Groot N.N."/>
        </authorList>
    </citation>
    <scope>NUCLEOTIDE SEQUENCE [LARGE SCALE GENOMIC DNA]</scope>
    <source>
        <strain evidence="10 11">DSM 11457</strain>
    </source>
</reference>
<keyword evidence="7" id="KW-0997">Cell inner membrane</keyword>
<keyword evidence="3" id="KW-1003">Cell membrane</keyword>
<comment type="subunit">
    <text evidence="7">Homoheptamer.</text>
</comment>
<dbReference type="GO" id="GO:0005886">
    <property type="term" value="C:plasma membrane"/>
    <property type="evidence" value="ECO:0007669"/>
    <property type="project" value="UniProtKB-SubCell"/>
</dbReference>
<dbReference type="PROSITE" id="PS50914">
    <property type="entry name" value="BON"/>
    <property type="match status" value="1"/>
</dbReference>
<evidence type="ECO:0000256" key="1">
    <source>
        <dbReference type="ARBA" id="ARBA00004651"/>
    </source>
</evidence>
<evidence type="ECO:0000256" key="8">
    <source>
        <dbReference type="SAM" id="MobiDB-lite"/>
    </source>
</evidence>
<evidence type="ECO:0000256" key="4">
    <source>
        <dbReference type="ARBA" id="ARBA00022692"/>
    </source>
</evidence>
<dbReference type="Pfam" id="PF04972">
    <property type="entry name" value="BON"/>
    <property type="match status" value="1"/>
</dbReference>
<protein>
    <recommendedName>
        <fullName evidence="7">Small-conductance mechanosensitive channel</fullName>
    </recommendedName>
</protein>
<dbReference type="GO" id="GO:0008381">
    <property type="term" value="F:mechanosensitive monoatomic ion channel activity"/>
    <property type="evidence" value="ECO:0007669"/>
    <property type="project" value="InterPro"/>
</dbReference>
<dbReference type="Gene3D" id="3.30.1340.30">
    <property type="match status" value="1"/>
</dbReference>
<keyword evidence="6 7" id="KW-0472">Membrane</keyword>
<dbReference type="Gene3D" id="2.30.30.60">
    <property type="match status" value="1"/>
</dbReference>
<feature type="region of interest" description="Disordered" evidence="8">
    <location>
        <begin position="392"/>
        <end position="435"/>
    </location>
</feature>
<dbReference type="SUPFAM" id="SSF82689">
    <property type="entry name" value="Mechanosensitive channel protein MscS (YggB), C-terminal domain"/>
    <property type="match status" value="1"/>
</dbReference>
<evidence type="ECO:0000313" key="11">
    <source>
        <dbReference type="Proteomes" id="UP000182160"/>
    </source>
</evidence>
<evidence type="ECO:0000313" key="10">
    <source>
        <dbReference type="EMBL" id="SEN71883.1"/>
    </source>
</evidence>